<protein>
    <submittedName>
        <fullName evidence="2">Uncharacterized protein</fullName>
    </submittedName>
</protein>
<dbReference type="AlphaFoldDB" id="A0A645G287"/>
<feature type="compositionally biased region" description="Low complexity" evidence="1">
    <location>
        <begin position="171"/>
        <end position="188"/>
    </location>
</feature>
<proteinExistence type="predicted"/>
<dbReference type="EMBL" id="VSSQ01067561">
    <property type="protein sequence ID" value="MPN19929.1"/>
    <property type="molecule type" value="Genomic_DNA"/>
</dbReference>
<organism evidence="2">
    <name type="scientific">bioreactor metagenome</name>
    <dbReference type="NCBI Taxonomy" id="1076179"/>
    <lineage>
        <taxon>unclassified sequences</taxon>
        <taxon>metagenomes</taxon>
        <taxon>ecological metagenomes</taxon>
    </lineage>
</organism>
<evidence type="ECO:0000313" key="2">
    <source>
        <dbReference type="EMBL" id="MPN19929.1"/>
    </source>
</evidence>
<gene>
    <name evidence="2" type="ORF">SDC9_167304</name>
</gene>
<name>A0A645G287_9ZZZZ</name>
<sequence>MRQVAVERVQEVKPLVGTGATDVHMLAEDRELLGQVAVQHGQFLEARLVEDALLRPALEGMRAAAADADVEAVAGLDQGIPHLAELTEQGAVIGVHVGRNFDHALGDFRLHIARERLLAEQEEHVGRCRSQVEIGEIDELQFQLDAHGQCVASLECFKRHFCPPRVRLHRPGSAPVASPPGRAVRAPAPAGPDRRPG</sequence>
<feature type="region of interest" description="Disordered" evidence="1">
    <location>
        <begin position="171"/>
        <end position="197"/>
    </location>
</feature>
<evidence type="ECO:0000256" key="1">
    <source>
        <dbReference type="SAM" id="MobiDB-lite"/>
    </source>
</evidence>
<reference evidence="2" key="1">
    <citation type="submission" date="2019-08" db="EMBL/GenBank/DDBJ databases">
        <authorList>
            <person name="Kucharzyk K."/>
            <person name="Murdoch R.W."/>
            <person name="Higgins S."/>
            <person name="Loffler F."/>
        </authorList>
    </citation>
    <scope>NUCLEOTIDE SEQUENCE</scope>
</reference>
<accession>A0A645G287</accession>
<comment type="caution">
    <text evidence="2">The sequence shown here is derived from an EMBL/GenBank/DDBJ whole genome shotgun (WGS) entry which is preliminary data.</text>
</comment>